<dbReference type="Pfam" id="PF13612">
    <property type="entry name" value="DDE_Tnp_1_3"/>
    <property type="match status" value="1"/>
</dbReference>
<feature type="domain" description="Transposase DDE" evidence="1">
    <location>
        <begin position="40"/>
        <end position="168"/>
    </location>
</feature>
<dbReference type="KEGG" id="spir:CWM47_36805"/>
<protein>
    <recommendedName>
        <fullName evidence="1">Transposase DDE domain-containing protein</fullName>
    </recommendedName>
</protein>
<evidence type="ECO:0000313" key="3">
    <source>
        <dbReference type="Proteomes" id="UP000232883"/>
    </source>
</evidence>
<organism evidence="2 3">
    <name type="scientific">Spirosoma pollinicola</name>
    <dbReference type="NCBI Taxonomy" id="2057025"/>
    <lineage>
        <taxon>Bacteria</taxon>
        <taxon>Pseudomonadati</taxon>
        <taxon>Bacteroidota</taxon>
        <taxon>Cytophagia</taxon>
        <taxon>Cytophagales</taxon>
        <taxon>Cytophagaceae</taxon>
        <taxon>Spirosoma</taxon>
    </lineage>
</organism>
<dbReference type="AlphaFoldDB" id="A0A2K8ZAK8"/>
<dbReference type="InterPro" id="IPR025668">
    <property type="entry name" value="Tnp_DDE_dom"/>
</dbReference>
<keyword evidence="3" id="KW-1185">Reference proteome</keyword>
<sequence>MYFGILTISHQYYKPTHGAISALFYYLADFFKALNLRSEYLINSFPVNVCDNIRISRSRLVRGEDYRGKIVSKRRYFFGFRVQMVTPLEKQPVQFFIPPGSYVDVSALQMMHLTLPAGSEVYGDSGYTDYEQEELYADCEQIYLTIQRKANSQRPDQAWEGAYKKMLRQDIEKAFSQVTLRFPKKIHAVTEVGFLIKIVLFLLAYALETNLQHTT</sequence>
<dbReference type="EMBL" id="CP025096">
    <property type="protein sequence ID" value="AUD06916.1"/>
    <property type="molecule type" value="Genomic_DNA"/>
</dbReference>
<reference evidence="2 3" key="1">
    <citation type="submission" date="2017-11" db="EMBL/GenBank/DDBJ databases">
        <title>Taxonomic description and genome sequences of Spirosoma HA7 sp. nov., isolated from pollen microhabitat of Corylus avellana.</title>
        <authorList>
            <person name="Ambika Manirajan B."/>
            <person name="Suarez C."/>
            <person name="Ratering S."/>
            <person name="Geissler-Plaum R."/>
            <person name="Cardinale M."/>
            <person name="Sylvia S."/>
        </authorList>
    </citation>
    <scope>NUCLEOTIDE SEQUENCE [LARGE SCALE GENOMIC DNA]</scope>
    <source>
        <strain evidence="2 3">HA7</strain>
    </source>
</reference>
<evidence type="ECO:0000313" key="2">
    <source>
        <dbReference type="EMBL" id="AUD06916.1"/>
    </source>
</evidence>
<gene>
    <name evidence="2" type="ORF">CWM47_36805</name>
</gene>
<evidence type="ECO:0000259" key="1">
    <source>
        <dbReference type="Pfam" id="PF13612"/>
    </source>
</evidence>
<name>A0A2K8ZAK8_9BACT</name>
<accession>A0A2K8ZAK8</accession>
<dbReference type="Proteomes" id="UP000232883">
    <property type="component" value="Chromosome"/>
</dbReference>
<proteinExistence type="predicted"/>